<name>A0A182JU16_9DIPT</name>
<dbReference type="VEuPathDB" id="VectorBase:ACHR001998"/>
<reference evidence="2" key="2">
    <citation type="submission" date="2020-05" db="UniProtKB">
        <authorList>
            <consortium name="EnsemblMetazoa"/>
        </authorList>
    </citation>
    <scope>IDENTIFICATION</scope>
    <source>
        <strain evidence="2">ACHKN1017</strain>
    </source>
</reference>
<dbReference type="Proteomes" id="UP000075881">
    <property type="component" value="Unassembled WGS sequence"/>
</dbReference>
<evidence type="ECO:0000313" key="3">
    <source>
        <dbReference type="Proteomes" id="UP000075881"/>
    </source>
</evidence>
<evidence type="ECO:0000313" key="2">
    <source>
        <dbReference type="EnsemblMetazoa" id="ACHR001998-PA"/>
    </source>
</evidence>
<evidence type="ECO:0000256" key="1">
    <source>
        <dbReference type="SAM" id="SignalP"/>
    </source>
</evidence>
<sequence>MEVNKRYLWLVAFQLVWFTCLVESYPDGVNFYKGPYILTHRDTHLHRVTDWLRNKNEEDVERMIAEDQFEAPRLCKTPSSFTDLGMGEPLEKRTVNRYKNMMLTKDSLDAPLIDDAEQTKEATRFYFPRITPKRSPGAILSWAIPAANRV</sequence>
<organism evidence="2 3">
    <name type="scientific">Anopheles christyi</name>
    <dbReference type="NCBI Taxonomy" id="43041"/>
    <lineage>
        <taxon>Eukaryota</taxon>
        <taxon>Metazoa</taxon>
        <taxon>Ecdysozoa</taxon>
        <taxon>Arthropoda</taxon>
        <taxon>Hexapoda</taxon>
        <taxon>Insecta</taxon>
        <taxon>Pterygota</taxon>
        <taxon>Neoptera</taxon>
        <taxon>Endopterygota</taxon>
        <taxon>Diptera</taxon>
        <taxon>Nematocera</taxon>
        <taxon>Culicoidea</taxon>
        <taxon>Culicidae</taxon>
        <taxon>Anophelinae</taxon>
        <taxon>Anopheles</taxon>
    </lineage>
</organism>
<feature type="signal peptide" evidence="1">
    <location>
        <begin position="1"/>
        <end position="24"/>
    </location>
</feature>
<keyword evidence="1" id="KW-0732">Signal</keyword>
<feature type="chain" id="PRO_5008124619" evidence="1">
    <location>
        <begin position="25"/>
        <end position="150"/>
    </location>
</feature>
<accession>A0A182JU16</accession>
<reference evidence="3" key="1">
    <citation type="submission" date="2013-03" db="EMBL/GenBank/DDBJ databases">
        <title>The Genome Sequence of Anopheles christyi ACHKN1017.</title>
        <authorList>
            <consortium name="The Broad Institute Genomics Platform"/>
            <person name="Neafsey D.E."/>
            <person name="Besansky N."/>
            <person name="Walker B."/>
            <person name="Young S.K."/>
            <person name="Zeng Q."/>
            <person name="Gargeya S."/>
            <person name="Fitzgerald M."/>
            <person name="Haas B."/>
            <person name="Abouelleil A."/>
            <person name="Allen A.W."/>
            <person name="Alvarado L."/>
            <person name="Arachchi H.M."/>
            <person name="Berlin A.M."/>
            <person name="Chapman S.B."/>
            <person name="Gainer-Dewar J."/>
            <person name="Goldberg J."/>
            <person name="Griggs A."/>
            <person name="Gujja S."/>
            <person name="Hansen M."/>
            <person name="Howarth C."/>
            <person name="Imamovic A."/>
            <person name="Ireland A."/>
            <person name="Larimer J."/>
            <person name="McCowan C."/>
            <person name="Murphy C."/>
            <person name="Pearson M."/>
            <person name="Poon T.W."/>
            <person name="Priest M."/>
            <person name="Roberts A."/>
            <person name="Saif S."/>
            <person name="Shea T."/>
            <person name="Sisk P."/>
            <person name="Sykes S."/>
            <person name="Wortman J."/>
            <person name="Nusbaum C."/>
            <person name="Birren B."/>
        </authorList>
    </citation>
    <scope>NUCLEOTIDE SEQUENCE [LARGE SCALE GENOMIC DNA]</scope>
    <source>
        <strain evidence="3">ACHKN1017</strain>
    </source>
</reference>
<protein>
    <submittedName>
        <fullName evidence="2">Uncharacterized protein</fullName>
    </submittedName>
</protein>
<dbReference type="EnsemblMetazoa" id="ACHR001998-RA">
    <property type="protein sequence ID" value="ACHR001998-PA"/>
    <property type="gene ID" value="ACHR001998"/>
</dbReference>
<dbReference type="AlphaFoldDB" id="A0A182JU16"/>
<proteinExistence type="predicted"/>
<keyword evidence="3" id="KW-1185">Reference proteome</keyword>